<gene>
    <name evidence="2" type="ORF">J3U87_00515</name>
</gene>
<sequence length="436" mass="46705">MNTIKKWMQTFQTKSWDRRLIALVAIVLLLVAALYAAFKPPHRLPIQEPAVSTVGEPETVLPVRPGLPTSPVRPAQPVDLIPPNLIAADRPVQVEDASDPGPHREQPGATQLPKEKDLKQQALATLAAREEAPAVLTPSELNEAIAELARRNGAEPNEVEVDIEGYEASTPDLFSLAEGTDPVAEPARRVAPKMTKAPVFGWVAPKEASRFHFGQSLPARLLSDVVATEGVTHAIAQVFDPLTNRSLGLTLLRVTKATDAARIGLEGTRIVDPDGHEIYGRFAAFREDGAEGLIGRTKIHVARHLGLRLYRTALGVLPLHAASDDSLASVIATESGTSILDDLAGEIGDEGLPRTVFLPRGTRFRLVFLGAASVDEALTGTAETALSFPGSGSMPEPEAREKALGAYMRRLATSAKGKAPSLEAFLSDPGYLQELN</sequence>
<feature type="region of interest" description="Disordered" evidence="1">
    <location>
        <begin position="94"/>
        <end position="116"/>
    </location>
</feature>
<organism evidence="2 3">
    <name type="scientific">Sulfidibacter corallicola</name>
    <dbReference type="NCBI Taxonomy" id="2818388"/>
    <lineage>
        <taxon>Bacteria</taxon>
        <taxon>Pseudomonadati</taxon>
        <taxon>Acidobacteriota</taxon>
        <taxon>Holophagae</taxon>
        <taxon>Acanthopleuribacterales</taxon>
        <taxon>Acanthopleuribacteraceae</taxon>
        <taxon>Sulfidibacter</taxon>
    </lineage>
</organism>
<reference evidence="2" key="1">
    <citation type="submission" date="2021-03" db="EMBL/GenBank/DDBJ databases">
        <title>Acanthopleuribacteraceae sp. M133.</title>
        <authorList>
            <person name="Wang G."/>
        </authorList>
    </citation>
    <scope>NUCLEOTIDE SEQUENCE</scope>
    <source>
        <strain evidence="2">M133</strain>
    </source>
</reference>
<dbReference type="Proteomes" id="UP000663929">
    <property type="component" value="Chromosome"/>
</dbReference>
<dbReference type="KEGG" id="scor:J3U87_00515"/>
<protein>
    <submittedName>
        <fullName evidence="2">Uncharacterized protein</fullName>
    </submittedName>
</protein>
<proteinExistence type="predicted"/>
<evidence type="ECO:0000313" key="2">
    <source>
        <dbReference type="EMBL" id="QTD50924.1"/>
    </source>
</evidence>
<accession>A0A8A4TNZ1</accession>
<dbReference type="EMBL" id="CP071793">
    <property type="protein sequence ID" value="QTD50924.1"/>
    <property type="molecule type" value="Genomic_DNA"/>
</dbReference>
<dbReference type="RefSeq" id="WP_237381062.1">
    <property type="nucleotide sequence ID" value="NZ_CP071793.1"/>
</dbReference>
<name>A0A8A4TNZ1_SULCO</name>
<keyword evidence="3" id="KW-1185">Reference proteome</keyword>
<dbReference type="AlphaFoldDB" id="A0A8A4TNZ1"/>
<evidence type="ECO:0000313" key="3">
    <source>
        <dbReference type="Proteomes" id="UP000663929"/>
    </source>
</evidence>
<evidence type="ECO:0000256" key="1">
    <source>
        <dbReference type="SAM" id="MobiDB-lite"/>
    </source>
</evidence>